<accession>A0AAV6UI91</accession>
<sequence length="74" mass="8314">MPIVYGGLPHPVCKKSNPIYIRARAIHAEISVRFLVVKQPSRRNLGYGSDCHVPGSMWSVYVHVVWGGSKQRPE</sequence>
<keyword evidence="2" id="KW-1185">Reference proteome</keyword>
<reference evidence="1 2" key="1">
    <citation type="journal article" date="2022" name="Nat. Ecol. Evol.">
        <title>A masculinizing supergene underlies an exaggerated male reproductive morph in a spider.</title>
        <authorList>
            <person name="Hendrickx F."/>
            <person name="De Corte Z."/>
            <person name="Sonet G."/>
            <person name="Van Belleghem S.M."/>
            <person name="Kostlbacher S."/>
            <person name="Vangestel C."/>
        </authorList>
    </citation>
    <scope>NUCLEOTIDE SEQUENCE [LARGE SCALE GENOMIC DNA]</scope>
    <source>
        <strain evidence="1">W744_W776</strain>
    </source>
</reference>
<comment type="caution">
    <text evidence="1">The sequence shown here is derived from an EMBL/GenBank/DDBJ whole genome shotgun (WGS) entry which is preliminary data.</text>
</comment>
<dbReference type="Proteomes" id="UP000827092">
    <property type="component" value="Unassembled WGS sequence"/>
</dbReference>
<dbReference type="EMBL" id="JAFNEN010000416">
    <property type="protein sequence ID" value="KAG8183459.1"/>
    <property type="molecule type" value="Genomic_DNA"/>
</dbReference>
<gene>
    <name evidence="1" type="ORF">JTE90_002841</name>
</gene>
<protein>
    <submittedName>
        <fullName evidence="1">Uncharacterized protein</fullName>
    </submittedName>
</protein>
<name>A0AAV6UI91_9ARAC</name>
<dbReference type="AlphaFoldDB" id="A0AAV6UI91"/>
<organism evidence="1 2">
    <name type="scientific">Oedothorax gibbosus</name>
    <dbReference type="NCBI Taxonomy" id="931172"/>
    <lineage>
        <taxon>Eukaryota</taxon>
        <taxon>Metazoa</taxon>
        <taxon>Ecdysozoa</taxon>
        <taxon>Arthropoda</taxon>
        <taxon>Chelicerata</taxon>
        <taxon>Arachnida</taxon>
        <taxon>Araneae</taxon>
        <taxon>Araneomorphae</taxon>
        <taxon>Entelegynae</taxon>
        <taxon>Araneoidea</taxon>
        <taxon>Linyphiidae</taxon>
        <taxon>Erigoninae</taxon>
        <taxon>Oedothorax</taxon>
    </lineage>
</organism>
<evidence type="ECO:0000313" key="2">
    <source>
        <dbReference type="Proteomes" id="UP000827092"/>
    </source>
</evidence>
<proteinExistence type="predicted"/>
<evidence type="ECO:0000313" key="1">
    <source>
        <dbReference type="EMBL" id="KAG8183459.1"/>
    </source>
</evidence>